<feature type="transmembrane region" description="Helical" evidence="5">
    <location>
        <begin position="300"/>
        <end position="318"/>
    </location>
</feature>
<evidence type="ECO:0000259" key="6">
    <source>
        <dbReference type="Pfam" id="PF03151"/>
    </source>
</evidence>
<dbReference type="InterPro" id="IPR050186">
    <property type="entry name" value="TPT_transporter"/>
</dbReference>
<organism evidence="7 8">
    <name type="scientific">Stephania yunnanensis</name>
    <dbReference type="NCBI Taxonomy" id="152371"/>
    <lineage>
        <taxon>Eukaryota</taxon>
        <taxon>Viridiplantae</taxon>
        <taxon>Streptophyta</taxon>
        <taxon>Embryophyta</taxon>
        <taxon>Tracheophyta</taxon>
        <taxon>Spermatophyta</taxon>
        <taxon>Magnoliopsida</taxon>
        <taxon>Ranunculales</taxon>
        <taxon>Menispermaceae</taxon>
        <taxon>Menispermoideae</taxon>
        <taxon>Cissampelideae</taxon>
        <taxon>Stephania</taxon>
    </lineage>
</organism>
<comment type="caution">
    <text evidence="7">The sequence shown here is derived from an EMBL/GenBank/DDBJ whole genome shotgun (WGS) entry which is preliminary data.</text>
</comment>
<keyword evidence="3 5" id="KW-1133">Transmembrane helix</keyword>
<gene>
    <name evidence="7" type="ORF">Syun_011142</name>
</gene>
<dbReference type="Proteomes" id="UP001420932">
    <property type="component" value="Unassembled WGS sequence"/>
</dbReference>
<dbReference type="Pfam" id="PF03151">
    <property type="entry name" value="TPT"/>
    <property type="match status" value="1"/>
</dbReference>
<name>A0AAP0PF55_9MAGN</name>
<reference evidence="7 8" key="1">
    <citation type="submission" date="2024-01" db="EMBL/GenBank/DDBJ databases">
        <title>Genome assemblies of Stephania.</title>
        <authorList>
            <person name="Yang L."/>
        </authorList>
    </citation>
    <scope>NUCLEOTIDE SEQUENCE [LARGE SCALE GENOMIC DNA]</scope>
    <source>
        <strain evidence="7">YNDBR</strain>
        <tissue evidence="7">Leaf</tissue>
    </source>
</reference>
<evidence type="ECO:0000256" key="3">
    <source>
        <dbReference type="ARBA" id="ARBA00022989"/>
    </source>
</evidence>
<dbReference type="GO" id="GO:0016020">
    <property type="term" value="C:membrane"/>
    <property type="evidence" value="ECO:0007669"/>
    <property type="project" value="UniProtKB-SubCell"/>
</dbReference>
<feature type="transmembrane region" description="Helical" evidence="5">
    <location>
        <begin position="228"/>
        <end position="247"/>
    </location>
</feature>
<feature type="domain" description="Sugar phosphate transporter" evidence="6">
    <location>
        <begin position="46"/>
        <end position="337"/>
    </location>
</feature>
<accession>A0AAP0PF55</accession>
<evidence type="ECO:0000256" key="4">
    <source>
        <dbReference type="ARBA" id="ARBA00023136"/>
    </source>
</evidence>
<feature type="transmembrane region" description="Helical" evidence="5">
    <location>
        <begin position="259"/>
        <end position="279"/>
    </location>
</feature>
<keyword evidence="4 5" id="KW-0472">Membrane</keyword>
<dbReference type="InterPro" id="IPR004853">
    <property type="entry name" value="Sugar_P_trans_dom"/>
</dbReference>
<evidence type="ECO:0000256" key="5">
    <source>
        <dbReference type="SAM" id="Phobius"/>
    </source>
</evidence>
<proteinExistence type="predicted"/>
<evidence type="ECO:0000256" key="2">
    <source>
        <dbReference type="ARBA" id="ARBA00022692"/>
    </source>
</evidence>
<evidence type="ECO:0000256" key="1">
    <source>
        <dbReference type="ARBA" id="ARBA00004141"/>
    </source>
</evidence>
<feature type="transmembrane region" description="Helical" evidence="5">
    <location>
        <begin position="69"/>
        <end position="90"/>
    </location>
</feature>
<sequence length="346" mass="38440">MKSIFLISMGSLKAGFLSFVDPLRLDESLFNGSAMTRRGAFAAIAYMASAVLLLIFNKAALSSFHFPSGNVITICQIICSCTFLYILRHWKIISFSAAYSLNESDDSADLVPFKTLVQTLPIALSYLLYMAVSMESVRGINVPMYTTLRRTAVAFTMAMEYLLTRKNYSFSVFCCVSLIVFGAIVAGAQDLSFDYYSYGVVFICNLSSAIYVTTVAHYGKSLGLNSFGLIWCNGIISGPILLCWTFFRGDLERTIEYPYLYVPAFQAVILLSCIMAFLLNYFSFMNTILNSALTQSICQNLKDFFTVILGWIVFGGLPFDPLNVIGQCIGFAGAGFYAYCQLREKQ</sequence>
<evidence type="ECO:0000313" key="7">
    <source>
        <dbReference type="EMBL" id="KAK9141742.1"/>
    </source>
</evidence>
<evidence type="ECO:0000313" key="8">
    <source>
        <dbReference type="Proteomes" id="UP001420932"/>
    </source>
</evidence>
<feature type="transmembrane region" description="Helical" evidence="5">
    <location>
        <begin position="195"/>
        <end position="216"/>
    </location>
</feature>
<feature type="transmembrane region" description="Helical" evidence="5">
    <location>
        <begin position="168"/>
        <end position="189"/>
    </location>
</feature>
<dbReference type="PANTHER" id="PTHR11132">
    <property type="entry name" value="SOLUTE CARRIER FAMILY 35"/>
    <property type="match status" value="1"/>
</dbReference>
<keyword evidence="2 5" id="KW-0812">Transmembrane</keyword>
<dbReference type="InterPro" id="IPR037185">
    <property type="entry name" value="EmrE-like"/>
</dbReference>
<feature type="transmembrane region" description="Helical" evidence="5">
    <location>
        <begin position="40"/>
        <end position="57"/>
    </location>
</feature>
<dbReference type="EMBL" id="JBBNAF010000005">
    <property type="protein sequence ID" value="KAK9141742.1"/>
    <property type="molecule type" value="Genomic_DNA"/>
</dbReference>
<dbReference type="AlphaFoldDB" id="A0AAP0PF55"/>
<keyword evidence="8" id="KW-1185">Reference proteome</keyword>
<protein>
    <recommendedName>
        <fullName evidence="6">Sugar phosphate transporter domain-containing protein</fullName>
    </recommendedName>
</protein>
<comment type="subcellular location">
    <subcellularLocation>
        <location evidence="1">Membrane</location>
        <topology evidence="1">Multi-pass membrane protein</topology>
    </subcellularLocation>
</comment>
<dbReference type="SUPFAM" id="SSF103481">
    <property type="entry name" value="Multidrug resistance efflux transporter EmrE"/>
    <property type="match status" value="1"/>
</dbReference>